<dbReference type="InterPro" id="IPR024765">
    <property type="entry name" value="TOBE-like"/>
</dbReference>
<evidence type="ECO:0000313" key="9">
    <source>
        <dbReference type="EMBL" id="MDP9825899.1"/>
    </source>
</evidence>
<dbReference type="InterPro" id="IPR050093">
    <property type="entry name" value="ABC_SmlMolc_Importer"/>
</dbReference>
<name>A0ABT9P0F3_9ACTN</name>
<keyword evidence="4 9" id="KW-0067">ATP-binding</keyword>
<protein>
    <submittedName>
        <fullName evidence="9">Sulfate transport system ATP-binding protein</fullName>
    </submittedName>
</protein>
<dbReference type="PANTHER" id="PTHR42781:SF4">
    <property type="entry name" value="SPERMIDINE_PUTRESCINE IMPORT ATP-BINDING PROTEIN POTA"/>
    <property type="match status" value="1"/>
</dbReference>
<evidence type="ECO:0000259" key="8">
    <source>
        <dbReference type="PROSITE" id="PS50893"/>
    </source>
</evidence>
<keyword evidence="6" id="KW-0764">Sulfate transport</keyword>
<evidence type="ECO:0000313" key="10">
    <source>
        <dbReference type="Proteomes" id="UP001235712"/>
    </source>
</evidence>
<dbReference type="PANTHER" id="PTHR42781">
    <property type="entry name" value="SPERMIDINE/PUTRESCINE IMPORT ATP-BINDING PROTEIN POTA"/>
    <property type="match status" value="1"/>
</dbReference>
<keyword evidence="2" id="KW-1003">Cell membrane</keyword>
<sequence>MSIAVSGITKRFGDFVALDDVSLEVPTGRLTALLGPSGGGKSTLLRIIAGLEFPDTGTVEIEGVQATWLPPQKRSVGFVFQHYAAFKHMSVFKNVAFGLEIRRKPKAEIRKRVTELLELVHLEQFADRLPSQLSGGQRQRMALARALAVQPEVLLLDEPFGALDAQVRKELRDWLRNLHDEMNVTTIFVTHDQEEALEVSDEIVVINGGRIEQVGAPADLYDKPANDFVMKFLGPVTTLDGTLIRPHDIEVLRTPGPDTVAATVTRLTRVGYEVRAELRTANGSEPWVQLTRGQAEELALEPERSVWLRTSGAPKTLAVS</sequence>
<evidence type="ECO:0000256" key="7">
    <source>
        <dbReference type="ARBA" id="ARBA00023136"/>
    </source>
</evidence>
<dbReference type="InterPro" id="IPR027417">
    <property type="entry name" value="P-loop_NTPase"/>
</dbReference>
<keyword evidence="10" id="KW-1185">Reference proteome</keyword>
<dbReference type="GO" id="GO:0005524">
    <property type="term" value="F:ATP binding"/>
    <property type="evidence" value="ECO:0007669"/>
    <property type="project" value="UniProtKB-KW"/>
</dbReference>
<dbReference type="Gene3D" id="3.40.50.300">
    <property type="entry name" value="P-loop containing nucleotide triphosphate hydrolases"/>
    <property type="match status" value="1"/>
</dbReference>
<reference evidence="9 10" key="1">
    <citation type="submission" date="2023-07" db="EMBL/GenBank/DDBJ databases">
        <title>Sequencing the genomes of 1000 actinobacteria strains.</title>
        <authorList>
            <person name="Klenk H.-P."/>
        </authorList>
    </citation>
    <scope>NUCLEOTIDE SEQUENCE [LARGE SCALE GENOMIC DNA]</scope>
    <source>
        <strain evidence="9 10">DSM 44388</strain>
    </source>
</reference>
<dbReference type="Pfam" id="PF12857">
    <property type="entry name" value="TOBE_3"/>
    <property type="match status" value="1"/>
</dbReference>
<evidence type="ECO:0000256" key="4">
    <source>
        <dbReference type="ARBA" id="ARBA00022840"/>
    </source>
</evidence>
<evidence type="ECO:0000256" key="5">
    <source>
        <dbReference type="ARBA" id="ARBA00022967"/>
    </source>
</evidence>
<accession>A0ABT9P0F3</accession>
<keyword evidence="1" id="KW-0813">Transport</keyword>
<dbReference type="InterPro" id="IPR003439">
    <property type="entry name" value="ABC_transporter-like_ATP-bd"/>
</dbReference>
<evidence type="ECO:0000256" key="6">
    <source>
        <dbReference type="ARBA" id="ARBA00023032"/>
    </source>
</evidence>
<dbReference type="InterPro" id="IPR008995">
    <property type="entry name" value="Mo/tungstate-bd_C_term_dom"/>
</dbReference>
<organism evidence="9 10">
    <name type="scientific">Kineosporia succinea</name>
    <dbReference type="NCBI Taxonomy" id="84632"/>
    <lineage>
        <taxon>Bacteria</taxon>
        <taxon>Bacillati</taxon>
        <taxon>Actinomycetota</taxon>
        <taxon>Actinomycetes</taxon>
        <taxon>Kineosporiales</taxon>
        <taxon>Kineosporiaceae</taxon>
        <taxon>Kineosporia</taxon>
    </lineage>
</organism>
<dbReference type="InterPro" id="IPR017871">
    <property type="entry name" value="ABC_transporter-like_CS"/>
</dbReference>
<evidence type="ECO:0000256" key="2">
    <source>
        <dbReference type="ARBA" id="ARBA00022475"/>
    </source>
</evidence>
<dbReference type="SUPFAM" id="SSF52540">
    <property type="entry name" value="P-loop containing nucleoside triphosphate hydrolases"/>
    <property type="match status" value="1"/>
</dbReference>
<dbReference type="PROSITE" id="PS50893">
    <property type="entry name" value="ABC_TRANSPORTER_2"/>
    <property type="match status" value="1"/>
</dbReference>
<evidence type="ECO:0000256" key="1">
    <source>
        <dbReference type="ARBA" id="ARBA00022448"/>
    </source>
</evidence>
<keyword evidence="7" id="KW-0472">Membrane</keyword>
<evidence type="ECO:0000256" key="3">
    <source>
        <dbReference type="ARBA" id="ARBA00022741"/>
    </source>
</evidence>
<proteinExistence type="predicted"/>
<dbReference type="NCBIfam" id="TIGR00968">
    <property type="entry name" value="3a0106s01"/>
    <property type="match status" value="1"/>
</dbReference>
<dbReference type="PROSITE" id="PS00211">
    <property type="entry name" value="ABC_TRANSPORTER_1"/>
    <property type="match status" value="1"/>
</dbReference>
<dbReference type="EMBL" id="JAUSQZ010000001">
    <property type="protein sequence ID" value="MDP9825899.1"/>
    <property type="molecule type" value="Genomic_DNA"/>
</dbReference>
<dbReference type="SUPFAM" id="SSF50331">
    <property type="entry name" value="MOP-like"/>
    <property type="match status" value="1"/>
</dbReference>
<dbReference type="Pfam" id="PF00005">
    <property type="entry name" value="ABC_tran"/>
    <property type="match status" value="1"/>
</dbReference>
<feature type="domain" description="ABC transporter" evidence="8">
    <location>
        <begin position="3"/>
        <end position="233"/>
    </location>
</feature>
<dbReference type="SMART" id="SM00382">
    <property type="entry name" value="AAA"/>
    <property type="match status" value="1"/>
</dbReference>
<dbReference type="InterPro" id="IPR005666">
    <property type="entry name" value="Sulph_transpt1"/>
</dbReference>
<gene>
    <name evidence="9" type="ORF">J2S57_001648</name>
</gene>
<dbReference type="InterPro" id="IPR003593">
    <property type="entry name" value="AAA+_ATPase"/>
</dbReference>
<dbReference type="Proteomes" id="UP001235712">
    <property type="component" value="Unassembled WGS sequence"/>
</dbReference>
<keyword evidence="5" id="KW-1278">Translocase</keyword>
<dbReference type="CDD" id="cd03296">
    <property type="entry name" value="ABC_CysA_sulfate_importer"/>
    <property type="match status" value="1"/>
</dbReference>
<comment type="caution">
    <text evidence="9">The sequence shown here is derived from an EMBL/GenBank/DDBJ whole genome shotgun (WGS) entry which is preliminary data.</text>
</comment>
<keyword evidence="3" id="KW-0547">Nucleotide-binding</keyword>